<gene>
    <name evidence="2" type="ORF">GCM10010185_58390</name>
</gene>
<evidence type="ECO:0000259" key="1">
    <source>
        <dbReference type="Pfam" id="PF06722"/>
    </source>
</evidence>
<dbReference type="InterPro" id="IPR002213">
    <property type="entry name" value="UDP_glucos_trans"/>
</dbReference>
<keyword evidence="3" id="KW-1185">Reference proteome</keyword>
<dbReference type="EMBL" id="BMRG01000016">
    <property type="protein sequence ID" value="GGP76908.1"/>
    <property type="molecule type" value="Genomic_DNA"/>
</dbReference>
<name>A0A918AU59_9PSEU</name>
<dbReference type="GO" id="GO:0016758">
    <property type="term" value="F:hexosyltransferase activity"/>
    <property type="evidence" value="ECO:0007669"/>
    <property type="project" value="UniProtKB-ARBA"/>
</dbReference>
<reference evidence="2" key="2">
    <citation type="submission" date="2020-09" db="EMBL/GenBank/DDBJ databases">
        <authorList>
            <person name="Sun Q."/>
            <person name="Ohkuma M."/>
        </authorList>
    </citation>
    <scope>NUCLEOTIDE SEQUENCE</scope>
    <source>
        <strain evidence="2">JCM 3313</strain>
    </source>
</reference>
<dbReference type="CDD" id="cd03784">
    <property type="entry name" value="GT1_Gtf-like"/>
    <property type="match status" value="1"/>
</dbReference>
<organism evidence="2 3">
    <name type="scientific">Saccharothrix coeruleofusca</name>
    <dbReference type="NCBI Taxonomy" id="33919"/>
    <lineage>
        <taxon>Bacteria</taxon>
        <taxon>Bacillati</taxon>
        <taxon>Actinomycetota</taxon>
        <taxon>Actinomycetes</taxon>
        <taxon>Pseudonocardiales</taxon>
        <taxon>Pseudonocardiaceae</taxon>
        <taxon>Saccharothrix</taxon>
    </lineage>
</organism>
<accession>A0A918AU59</accession>
<proteinExistence type="predicted"/>
<dbReference type="PANTHER" id="PTHR21015">
    <property type="entry name" value="UDP-N-ACETYLGLUCOSAMINE--N-ACETYLMURAMYL-(PENTAPEPTIDE) PYROPHOSPHORYL-UNDECAPRENOL N-ACETYLGLUCOSAMINE TRANSFERASE 1"/>
    <property type="match status" value="1"/>
</dbReference>
<dbReference type="RefSeq" id="WP_189226528.1">
    <property type="nucleotide sequence ID" value="NZ_BMRG01000016.1"/>
</dbReference>
<dbReference type="GO" id="GO:0008194">
    <property type="term" value="F:UDP-glycosyltransferase activity"/>
    <property type="evidence" value="ECO:0007669"/>
    <property type="project" value="InterPro"/>
</dbReference>
<dbReference type="AlphaFoldDB" id="A0A918AU59"/>
<sequence length="437" mass="46577">MTKIIVAAAPATGHFTPVRAVAQDLVNRGHDVTLTSGSQFRAAAEATGARFVPLHGIADFAADDEEKNFPEMADIPPGPERLGFGVRNTFVRPMPDQHRTLQALLAEAGDEPVALVHELAFMGAWPVRLGAPGLSPATVIGLGVVPLSLSSEDLAPFGLGQPPDDSPEGKVRNRAANRFFREEVFATTQQYLVDVLASVGATREPPFVIDGLVTLPDRFLQLSVQGVDYPRGDLPPSVRYVGAPPPVTTRKGPLPEWWQDVLDARTVVVVSQGTAANKDFDDLVQPTLDALADLDALVVATLGRPARLDRVPANARVAEFIPFGELLPHADVLVSNGGFGGVQQALSSGVPLVLAGLTEDKMEVNARAAWTGAAIDLAVQRPARADIARAVRTVLTDPSYRYRAARLAEEYARHDPFDAIEESVLELVAASASTPGR</sequence>
<dbReference type="Proteomes" id="UP000639606">
    <property type="component" value="Unassembled WGS sequence"/>
</dbReference>
<dbReference type="FunFam" id="3.40.50.2000:FF:000072">
    <property type="entry name" value="Glycosyl transferase"/>
    <property type="match status" value="1"/>
</dbReference>
<protein>
    <submittedName>
        <fullName evidence="2">Glycosyl transferase</fullName>
    </submittedName>
</protein>
<dbReference type="SUPFAM" id="SSF53756">
    <property type="entry name" value="UDP-Glycosyltransferase/glycogen phosphorylase"/>
    <property type="match status" value="1"/>
</dbReference>
<evidence type="ECO:0000313" key="2">
    <source>
        <dbReference type="EMBL" id="GGP76908.1"/>
    </source>
</evidence>
<dbReference type="Gene3D" id="3.40.50.2000">
    <property type="entry name" value="Glycogen Phosphorylase B"/>
    <property type="match status" value="2"/>
</dbReference>
<dbReference type="InterPro" id="IPR010610">
    <property type="entry name" value="EryCIII-like_C"/>
</dbReference>
<keyword evidence="2" id="KW-0808">Transferase</keyword>
<dbReference type="Pfam" id="PF06722">
    <property type="entry name" value="EryCIII-like_C"/>
    <property type="match status" value="1"/>
</dbReference>
<reference evidence="2" key="1">
    <citation type="journal article" date="2014" name="Int. J. Syst. Evol. Microbiol.">
        <title>Complete genome sequence of Corynebacterium casei LMG S-19264T (=DSM 44701T), isolated from a smear-ripened cheese.</title>
        <authorList>
            <consortium name="US DOE Joint Genome Institute (JGI-PGF)"/>
            <person name="Walter F."/>
            <person name="Albersmeier A."/>
            <person name="Kalinowski J."/>
            <person name="Ruckert C."/>
        </authorList>
    </citation>
    <scope>NUCLEOTIDE SEQUENCE</scope>
    <source>
        <strain evidence="2">JCM 3313</strain>
    </source>
</reference>
<feature type="domain" description="Erythromycin biosynthesis protein CIII-like C-terminal" evidence="1">
    <location>
        <begin position="287"/>
        <end position="413"/>
    </location>
</feature>
<dbReference type="PANTHER" id="PTHR21015:SF22">
    <property type="entry name" value="GLYCOSYLTRANSFERASE"/>
    <property type="match status" value="1"/>
</dbReference>
<comment type="caution">
    <text evidence="2">The sequence shown here is derived from an EMBL/GenBank/DDBJ whole genome shotgun (WGS) entry which is preliminary data.</text>
</comment>
<evidence type="ECO:0000313" key="3">
    <source>
        <dbReference type="Proteomes" id="UP000639606"/>
    </source>
</evidence>